<sequence>MGVFENGLGLFPDLSRHIQVSLVHAFRVYTSACITAAHHEHTVACITAAHHERPYYHDHLDMAMLVGIPAPSTTQISNTHTTRSFRPGHACWHSSTSKGKSLRTRYERNNWCQEWDYKALERLLKSRLTERHCLKGRRHIGSSRVLEAGVTVGVAILDLCYATDSPAK</sequence>
<comment type="caution">
    <text evidence="1">The sequence shown here is derived from an EMBL/GenBank/DDBJ whole genome shotgun (WGS) entry which is preliminary data.</text>
</comment>
<gene>
    <name evidence="1" type="ORF">OUZ56_012098</name>
</gene>
<reference evidence="1 2" key="1">
    <citation type="journal article" date="2023" name="Nucleic Acids Res.">
        <title>The hologenome of Daphnia magna reveals possible DNA methylation and microbiome-mediated evolution of the host genome.</title>
        <authorList>
            <person name="Chaturvedi A."/>
            <person name="Li X."/>
            <person name="Dhandapani V."/>
            <person name="Marshall H."/>
            <person name="Kissane S."/>
            <person name="Cuenca-Cambronero M."/>
            <person name="Asole G."/>
            <person name="Calvet F."/>
            <person name="Ruiz-Romero M."/>
            <person name="Marangio P."/>
            <person name="Guigo R."/>
            <person name="Rago D."/>
            <person name="Mirbahai L."/>
            <person name="Eastwood N."/>
            <person name="Colbourne J.K."/>
            <person name="Zhou J."/>
            <person name="Mallon E."/>
            <person name="Orsini L."/>
        </authorList>
    </citation>
    <scope>NUCLEOTIDE SEQUENCE [LARGE SCALE GENOMIC DNA]</scope>
    <source>
        <strain evidence="1">LRV0_1</strain>
    </source>
</reference>
<protein>
    <submittedName>
        <fullName evidence="1">Uncharacterized protein</fullName>
    </submittedName>
</protein>
<organism evidence="1 2">
    <name type="scientific">Daphnia magna</name>
    <dbReference type="NCBI Taxonomy" id="35525"/>
    <lineage>
        <taxon>Eukaryota</taxon>
        <taxon>Metazoa</taxon>
        <taxon>Ecdysozoa</taxon>
        <taxon>Arthropoda</taxon>
        <taxon>Crustacea</taxon>
        <taxon>Branchiopoda</taxon>
        <taxon>Diplostraca</taxon>
        <taxon>Cladocera</taxon>
        <taxon>Anomopoda</taxon>
        <taxon>Daphniidae</taxon>
        <taxon>Daphnia</taxon>
    </lineage>
</organism>
<dbReference type="EMBL" id="JAOYFB010000002">
    <property type="protein sequence ID" value="KAK4006944.1"/>
    <property type="molecule type" value="Genomic_DNA"/>
</dbReference>
<proteinExistence type="predicted"/>
<dbReference type="Proteomes" id="UP001234178">
    <property type="component" value="Unassembled WGS sequence"/>
</dbReference>
<keyword evidence="2" id="KW-1185">Reference proteome</keyword>
<name>A0ABQ9Z224_9CRUS</name>
<accession>A0ABQ9Z224</accession>
<evidence type="ECO:0000313" key="2">
    <source>
        <dbReference type="Proteomes" id="UP001234178"/>
    </source>
</evidence>
<evidence type="ECO:0000313" key="1">
    <source>
        <dbReference type="EMBL" id="KAK4006944.1"/>
    </source>
</evidence>